<keyword evidence="4" id="KW-0055">Arginine biosynthesis</keyword>
<dbReference type="InterPro" id="IPR036264">
    <property type="entry name" value="Bact_exopeptidase_dim_dom"/>
</dbReference>
<accession>A0ABV7EY09</accession>
<dbReference type="InterPro" id="IPR010169">
    <property type="entry name" value="AcOrn-deacetyl"/>
</dbReference>
<evidence type="ECO:0000256" key="6">
    <source>
        <dbReference type="ARBA" id="ARBA00022723"/>
    </source>
</evidence>
<proteinExistence type="inferred from homology"/>
<dbReference type="PROSITE" id="PS00759">
    <property type="entry name" value="ARGE_DAPE_CPG2_2"/>
    <property type="match status" value="1"/>
</dbReference>
<keyword evidence="9" id="KW-0170">Cobalt</keyword>
<dbReference type="InterPro" id="IPR050072">
    <property type="entry name" value="Peptidase_M20A"/>
</dbReference>
<keyword evidence="7 11" id="KW-0378">Hydrolase</keyword>
<dbReference type="GO" id="GO:0008777">
    <property type="term" value="F:acetylornithine deacetylase activity"/>
    <property type="evidence" value="ECO:0007669"/>
    <property type="project" value="UniProtKB-EC"/>
</dbReference>
<dbReference type="SUPFAM" id="SSF53187">
    <property type="entry name" value="Zn-dependent exopeptidases"/>
    <property type="match status" value="1"/>
</dbReference>
<dbReference type="EC" id="3.5.1.16" evidence="11"/>
<dbReference type="Proteomes" id="UP001595530">
    <property type="component" value="Unassembled WGS sequence"/>
</dbReference>
<keyword evidence="6" id="KW-0479">Metal-binding</keyword>
<feature type="domain" description="Peptidase M20 dimerisation" evidence="10">
    <location>
        <begin position="175"/>
        <end position="286"/>
    </location>
</feature>
<evidence type="ECO:0000256" key="2">
    <source>
        <dbReference type="ARBA" id="ARBA00005691"/>
    </source>
</evidence>
<evidence type="ECO:0000256" key="4">
    <source>
        <dbReference type="ARBA" id="ARBA00022571"/>
    </source>
</evidence>
<dbReference type="EMBL" id="JBHRTP010000018">
    <property type="protein sequence ID" value="MFC3107662.1"/>
    <property type="molecule type" value="Genomic_DNA"/>
</dbReference>
<comment type="cofactor">
    <cofactor evidence="1">
        <name>Zn(2+)</name>
        <dbReference type="ChEBI" id="CHEBI:29105"/>
    </cofactor>
</comment>
<keyword evidence="3" id="KW-0963">Cytoplasm</keyword>
<dbReference type="PANTHER" id="PTHR43808">
    <property type="entry name" value="ACETYLORNITHINE DEACETYLASE"/>
    <property type="match status" value="1"/>
</dbReference>
<dbReference type="NCBIfam" id="NF005710">
    <property type="entry name" value="PRK07522.1"/>
    <property type="match status" value="1"/>
</dbReference>
<evidence type="ECO:0000259" key="10">
    <source>
        <dbReference type="Pfam" id="PF07687"/>
    </source>
</evidence>
<keyword evidence="12" id="KW-1185">Reference proteome</keyword>
<dbReference type="NCBIfam" id="TIGR01892">
    <property type="entry name" value="AcOrn-deacetyl"/>
    <property type="match status" value="1"/>
</dbReference>
<evidence type="ECO:0000256" key="3">
    <source>
        <dbReference type="ARBA" id="ARBA00022490"/>
    </source>
</evidence>
<organism evidence="11 12">
    <name type="scientific">Undibacterium arcticum</name>
    <dbReference type="NCBI Taxonomy" id="1762892"/>
    <lineage>
        <taxon>Bacteria</taxon>
        <taxon>Pseudomonadati</taxon>
        <taxon>Pseudomonadota</taxon>
        <taxon>Betaproteobacteria</taxon>
        <taxon>Burkholderiales</taxon>
        <taxon>Oxalobacteraceae</taxon>
        <taxon>Undibacterium</taxon>
    </lineage>
</organism>
<gene>
    <name evidence="11" type="primary">argE</name>
    <name evidence="11" type="ORF">ACFOFO_06770</name>
</gene>
<dbReference type="Gene3D" id="3.40.630.10">
    <property type="entry name" value="Zn peptidases"/>
    <property type="match status" value="1"/>
</dbReference>
<dbReference type="SUPFAM" id="SSF55031">
    <property type="entry name" value="Bacterial exopeptidase dimerisation domain"/>
    <property type="match status" value="1"/>
</dbReference>
<comment type="caution">
    <text evidence="11">The sequence shown here is derived from an EMBL/GenBank/DDBJ whole genome shotgun (WGS) entry which is preliminary data.</text>
</comment>
<comment type="similarity">
    <text evidence="2">Belongs to the peptidase M20A family. ArgE subfamily.</text>
</comment>
<dbReference type="RefSeq" id="WP_390331211.1">
    <property type="nucleotide sequence ID" value="NZ_JBHRTP010000018.1"/>
</dbReference>
<keyword evidence="8" id="KW-0862">Zinc</keyword>
<dbReference type="Pfam" id="PF07687">
    <property type="entry name" value="M20_dimer"/>
    <property type="match status" value="1"/>
</dbReference>
<name>A0ABV7EY09_9BURK</name>
<evidence type="ECO:0000256" key="5">
    <source>
        <dbReference type="ARBA" id="ARBA00022605"/>
    </source>
</evidence>
<dbReference type="CDD" id="cd03894">
    <property type="entry name" value="M20_ArgE"/>
    <property type="match status" value="1"/>
</dbReference>
<evidence type="ECO:0000256" key="9">
    <source>
        <dbReference type="ARBA" id="ARBA00023285"/>
    </source>
</evidence>
<protein>
    <submittedName>
        <fullName evidence="11">Acetylornithine deacetylase</fullName>
        <ecNumber evidence="11">3.5.1.16</ecNumber>
    </submittedName>
</protein>
<keyword evidence="5" id="KW-0028">Amino-acid biosynthesis</keyword>
<dbReference type="InterPro" id="IPR011650">
    <property type="entry name" value="Peptidase_M20_dimer"/>
</dbReference>
<dbReference type="InterPro" id="IPR001261">
    <property type="entry name" value="ArgE/DapE_CS"/>
</dbReference>
<evidence type="ECO:0000256" key="1">
    <source>
        <dbReference type="ARBA" id="ARBA00001947"/>
    </source>
</evidence>
<reference evidence="12" key="1">
    <citation type="journal article" date="2019" name="Int. J. Syst. Evol. Microbiol.">
        <title>The Global Catalogue of Microorganisms (GCM) 10K type strain sequencing project: providing services to taxonomists for standard genome sequencing and annotation.</title>
        <authorList>
            <consortium name="The Broad Institute Genomics Platform"/>
            <consortium name="The Broad Institute Genome Sequencing Center for Infectious Disease"/>
            <person name="Wu L."/>
            <person name="Ma J."/>
        </authorList>
    </citation>
    <scope>NUCLEOTIDE SEQUENCE [LARGE SCALE GENOMIC DNA]</scope>
    <source>
        <strain evidence="12">KCTC 42986</strain>
    </source>
</reference>
<dbReference type="Pfam" id="PF01546">
    <property type="entry name" value="Peptidase_M20"/>
    <property type="match status" value="1"/>
</dbReference>
<dbReference type="Gene3D" id="3.30.70.360">
    <property type="match status" value="1"/>
</dbReference>
<evidence type="ECO:0000256" key="8">
    <source>
        <dbReference type="ARBA" id="ARBA00022833"/>
    </source>
</evidence>
<evidence type="ECO:0000313" key="11">
    <source>
        <dbReference type="EMBL" id="MFC3107662.1"/>
    </source>
</evidence>
<evidence type="ECO:0000313" key="12">
    <source>
        <dbReference type="Proteomes" id="UP001595530"/>
    </source>
</evidence>
<sequence length="415" mass="44708">MNPPNHVTALAILERLIAFDTTSRNSNLALIEFIRDYLLQHGVSSRLIFDESKSKANLYATIGPQDKAGICLSGHTDVVPVDGQHWASAPYTLTVRDGLAYGRGTADMKGFIACVLAMVPDFAARSLQVPLHLAFSYDEEVGCVGVRGLLAALEHEPWRPLACIIGEPTSMQVAVAHKGKQAYRCTVHGKAGHSALTHLGVNAVEYAANLVAFLQRKADEMKIYGAHNDAFVPPHTTVHTGKFGGGIALNVIPEHCEFDFEIRNLPEEDPDVIIASIQSYAQHRLEPAMRTRHPAAGISFAKLSSYPGLTGQRAAPLQKLCCQLAQTADTTTLSFGTEGGLFEAIDIPTVVCGPGSIQQAHQADEYVALEQLNLCLAFLRGLAEQMDQSDCDLGPAPAAPVTNFASDNPKQKFSI</sequence>
<dbReference type="InterPro" id="IPR002933">
    <property type="entry name" value="Peptidase_M20"/>
</dbReference>
<dbReference type="PANTHER" id="PTHR43808:SF31">
    <property type="entry name" value="N-ACETYL-L-CITRULLINE DEACETYLASE"/>
    <property type="match status" value="1"/>
</dbReference>
<evidence type="ECO:0000256" key="7">
    <source>
        <dbReference type="ARBA" id="ARBA00022801"/>
    </source>
</evidence>